<dbReference type="PANTHER" id="PTHR30251">
    <property type="entry name" value="PILUS ASSEMBLY CHAPERONE"/>
    <property type="match status" value="1"/>
</dbReference>
<dbReference type="InterPro" id="IPR008962">
    <property type="entry name" value="PapD-like_sf"/>
</dbReference>
<keyword evidence="3" id="KW-0732">Signal</keyword>
<evidence type="ECO:0000256" key="3">
    <source>
        <dbReference type="ARBA" id="ARBA00022729"/>
    </source>
</evidence>
<evidence type="ECO:0000256" key="1">
    <source>
        <dbReference type="ARBA" id="ARBA00004418"/>
    </source>
</evidence>
<comment type="similarity">
    <text evidence="2">Belongs to the periplasmic pilus chaperone family.</text>
</comment>
<evidence type="ECO:0000256" key="4">
    <source>
        <dbReference type="ARBA" id="ARBA00022764"/>
    </source>
</evidence>
<dbReference type="AlphaFoldDB" id="A0A3S4JBC7"/>
<accession>A0A3S4JBC7</accession>
<feature type="region of interest" description="Disordered" evidence="6">
    <location>
        <begin position="253"/>
        <end position="283"/>
    </location>
</feature>
<evidence type="ECO:0000256" key="6">
    <source>
        <dbReference type="SAM" id="MobiDB-lite"/>
    </source>
</evidence>
<evidence type="ECO:0000256" key="2">
    <source>
        <dbReference type="ARBA" id="ARBA00007399"/>
    </source>
</evidence>
<dbReference type="SUPFAM" id="SSF49584">
    <property type="entry name" value="Periplasmic chaperone C-domain"/>
    <property type="match status" value="1"/>
</dbReference>
<evidence type="ECO:0000259" key="8">
    <source>
        <dbReference type="Pfam" id="PF13954"/>
    </source>
</evidence>
<organism evidence="9 10">
    <name type="scientific">Salmonella enterica I</name>
    <dbReference type="NCBI Taxonomy" id="59201"/>
    <lineage>
        <taxon>Bacteria</taxon>
        <taxon>Pseudomonadati</taxon>
        <taxon>Pseudomonadota</taxon>
        <taxon>Gammaproteobacteria</taxon>
        <taxon>Enterobacterales</taxon>
        <taxon>Enterobacteriaceae</taxon>
        <taxon>Salmonella</taxon>
    </lineage>
</organism>
<proteinExistence type="inferred from homology"/>
<evidence type="ECO:0000313" key="9">
    <source>
        <dbReference type="EMBL" id="VEA40196.1"/>
    </source>
</evidence>
<evidence type="ECO:0000256" key="5">
    <source>
        <dbReference type="ARBA" id="ARBA00023186"/>
    </source>
</evidence>
<dbReference type="PRINTS" id="PR00969">
    <property type="entry name" value="CHAPERONPILI"/>
</dbReference>
<dbReference type="SUPFAM" id="SSF49354">
    <property type="entry name" value="PapD-like"/>
    <property type="match status" value="1"/>
</dbReference>
<dbReference type="InterPro" id="IPR001829">
    <property type="entry name" value="Pili_assmbl_chaperone_bac"/>
</dbReference>
<dbReference type="Gene3D" id="3.10.20.410">
    <property type="match status" value="1"/>
</dbReference>
<keyword evidence="4" id="KW-0574">Periplasm</keyword>
<dbReference type="SUPFAM" id="SSF141729">
    <property type="entry name" value="FimD N-terminal domain-like"/>
    <property type="match status" value="1"/>
</dbReference>
<dbReference type="InterPro" id="IPR050643">
    <property type="entry name" value="Periplasmic_pilus_chap"/>
</dbReference>
<dbReference type="GO" id="GO:0071555">
    <property type="term" value="P:cell wall organization"/>
    <property type="evidence" value="ECO:0007669"/>
    <property type="project" value="InterPro"/>
</dbReference>
<gene>
    <name evidence="9" type="primary">fimC_5</name>
    <name evidence="9" type="ORF">NCTC8272_03393</name>
</gene>
<protein>
    <submittedName>
        <fullName evidence="9">Outer membrane usher protein FimD</fullName>
    </submittedName>
</protein>
<name>A0A3S4JBC7_SALET</name>
<dbReference type="InterPro" id="IPR016147">
    <property type="entry name" value="Pili_assmbl_chaperone_N"/>
</dbReference>
<evidence type="ECO:0000313" key="10">
    <source>
        <dbReference type="Proteomes" id="UP000277214"/>
    </source>
</evidence>
<dbReference type="InterPro" id="IPR036316">
    <property type="entry name" value="Pili_assmbl_chap_C_dom_sf"/>
</dbReference>
<dbReference type="Gene3D" id="2.60.40.10">
    <property type="entry name" value="Immunoglobulins"/>
    <property type="match status" value="2"/>
</dbReference>
<comment type="subcellular location">
    <subcellularLocation>
        <location evidence="1">Periplasm</location>
    </subcellularLocation>
</comment>
<feature type="domain" description="Pili assembly chaperone N-terminal" evidence="7">
    <location>
        <begin position="3"/>
        <end position="52"/>
    </location>
</feature>
<dbReference type="Proteomes" id="UP000277214">
    <property type="component" value="Chromosome 1"/>
</dbReference>
<dbReference type="EMBL" id="LR134149">
    <property type="protein sequence ID" value="VEA40196.1"/>
    <property type="molecule type" value="Genomic_DNA"/>
</dbReference>
<dbReference type="PANTHER" id="PTHR30251:SF0">
    <property type="entry name" value="FIMBRIAL CHAPERONE PROTEIN ELFD-RELATED"/>
    <property type="match status" value="1"/>
</dbReference>
<keyword evidence="5" id="KW-0143">Chaperone</keyword>
<reference evidence="9 10" key="1">
    <citation type="submission" date="2018-12" db="EMBL/GenBank/DDBJ databases">
        <authorList>
            <consortium name="Pathogen Informatics"/>
        </authorList>
    </citation>
    <scope>NUCLEOTIDE SEQUENCE [LARGE SCALE GENOMIC DNA]</scope>
    <source>
        <strain evidence="9 10">NCTC8272</strain>
    </source>
</reference>
<dbReference type="InterPro" id="IPR013783">
    <property type="entry name" value="Ig-like_fold"/>
</dbReference>
<feature type="domain" description="PapC N-terminal" evidence="8">
    <location>
        <begin position="175"/>
        <end position="256"/>
    </location>
</feature>
<dbReference type="GO" id="GO:0030288">
    <property type="term" value="C:outer membrane-bounded periplasmic space"/>
    <property type="evidence" value="ECO:0007669"/>
    <property type="project" value="InterPro"/>
</dbReference>
<evidence type="ECO:0000259" key="7">
    <source>
        <dbReference type="Pfam" id="PF00345"/>
    </source>
</evidence>
<dbReference type="Pfam" id="PF13954">
    <property type="entry name" value="PapC_N"/>
    <property type="match status" value="1"/>
</dbReference>
<sequence>MYVGPSLPTDRESVFYLNSKAIPSVDKNKLTGNSLQIATQSVIKLFIRPKNLAEAPAHAPSTLRCRNERGQLTITNPSPYYVSMVELYSAGKKTAEYYGTAERRDHSPGDARPGIFAHGKRFWRNGRQHAFVQLHDVMRNQLFMTRYYSSVAKLVLTPLALAIALAPAPGWAENYFNPAFLSDDPSAVADLSTFSRNAQAAGMYRVDVYLNNTFLATRDIAFQAVKTTGKSAPTDDSGLRACLTPEMLKNMGGKHRGVSTVGEGGGGKLPGSRQCDTGRPDPL</sequence>
<dbReference type="InterPro" id="IPR025885">
    <property type="entry name" value="PapC_N"/>
</dbReference>
<dbReference type="InterPro" id="IPR037224">
    <property type="entry name" value="PapC_N_sf"/>
</dbReference>
<dbReference type="Pfam" id="PF00345">
    <property type="entry name" value="PapD_N"/>
    <property type="match status" value="1"/>
</dbReference>